<dbReference type="EMBL" id="BMJC01000004">
    <property type="protein sequence ID" value="GGB14240.1"/>
    <property type="molecule type" value="Genomic_DNA"/>
</dbReference>
<dbReference type="RefSeq" id="WP_188935518.1">
    <property type="nucleotide sequence ID" value="NZ_BMJC01000004.1"/>
</dbReference>
<feature type="transmembrane region" description="Helical" evidence="2">
    <location>
        <begin position="12"/>
        <end position="29"/>
    </location>
</feature>
<reference evidence="3" key="2">
    <citation type="submission" date="2020-09" db="EMBL/GenBank/DDBJ databases">
        <authorList>
            <person name="Sun Q."/>
            <person name="Zhou Y."/>
        </authorList>
    </citation>
    <scope>NUCLEOTIDE SEQUENCE</scope>
    <source>
        <strain evidence="3">CGMCC 1.15448</strain>
    </source>
</reference>
<evidence type="ECO:0000256" key="2">
    <source>
        <dbReference type="SAM" id="Phobius"/>
    </source>
</evidence>
<evidence type="ECO:0000256" key="1">
    <source>
        <dbReference type="SAM" id="MobiDB-lite"/>
    </source>
</evidence>
<keyword evidence="2" id="KW-0812">Transmembrane</keyword>
<keyword evidence="2" id="KW-1133">Transmembrane helix</keyword>
<keyword evidence="2" id="KW-0472">Membrane</keyword>
<feature type="region of interest" description="Disordered" evidence="1">
    <location>
        <begin position="75"/>
        <end position="98"/>
    </location>
</feature>
<evidence type="ECO:0000313" key="4">
    <source>
        <dbReference type="Proteomes" id="UP000607559"/>
    </source>
</evidence>
<dbReference type="AlphaFoldDB" id="A0A8J2UH28"/>
<protein>
    <submittedName>
        <fullName evidence="3">Uncharacterized protein</fullName>
    </submittedName>
</protein>
<sequence>MQLTFDPIINPIILLLGISGGALAGFIIGRGKLAKTRSTIHRLESDLFHSNQETLEAQKALVALESRLNDQSIPVIPMKLNPTKENTPKDKTSKLKDL</sequence>
<accession>A0A8J2UH28</accession>
<feature type="compositionally biased region" description="Basic and acidic residues" evidence="1">
    <location>
        <begin position="86"/>
        <end position="98"/>
    </location>
</feature>
<keyword evidence="4" id="KW-1185">Reference proteome</keyword>
<evidence type="ECO:0000313" key="3">
    <source>
        <dbReference type="EMBL" id="GGB14240.1"/>
    </source>
</evidence>
<proteinExistence type="predicted"/>
<gene>
    <name evidence="3" type="ORF">GCM10011511_42540</name>
</gene>
<organism evidence="3 4">
    <name type="scientific">Puia dinghuensis</name>
    <dbReference type="NCBI Taxonomy" id="1792502"/>
    <lineage>
        <taxon>Bacteria</taxon>
        <taxon>Pseudomonadati</taxon>
        <taxon>Bacteroidota</taxon>
        <taxon>Chitinophagia</taxon>
        <taxon>Chitinophagales</taxon>
        <taxon>Chitinophagaceae</taxon>
        <taxon>Puia</taxon>
    </lineage>
</organism>
<reference evidence="3" key="1">
    <citation type="journal article" date="2014" name="Int. J. Syst. Evol. Microbiol.">
        <title>Complete genome sequence of Corynebacterium casei LMG S-19264T (=DSM 44701T), isolated from a smear-ripened cheese.</title>
        <authorList>
            <consortium name="US DOE Joint Genome Institute (JGI-PGF)"/>
            <person name="Walter F."/>
            <person name="Albersmeier A."/>
            <person name="Kalinowski J."/>
            <person name="Ruckert C."/>
        </authorList>
    </citation>
    <scope>NUCLEOTIDE SEQUENCE</scope>
    <source>
        <strain evidence="3">CGMCC 1.15448</strain>
    </source>
</reference>
<name>A0A8J2UH28_9BACT</name>
<dbReference type="Proteomes" id="UP000607559">
    <property type="component" value="Unassembled WGS sequence"/>
</dbReference>
<comment type="caution">
    <text evidence="3">The sequence shown here is derived from an EMBL/GenBank/DDBJ whole genome shotgun (WGS) entry which is preliminary data.</text>
</comment>